<evidence type="ECO:0000256" key="1">
    <source>
        <dbReference type="SAM" id="Phobius"/>
    </source>
</evidence>
<keyword evidence="3" id="KW-1185">Reference proteome</keyword>
<dbReference type="OrthoDB" id="8196465at2759"/>
<organism evidence="2 3">
    <name type="scientific">Eumeta variegata</name>
    <name type="common">Bagworm moth</name>
    <name type="synonym">Eumeta japonica</name>
    <dbReference type="NCBI Taxonomy" id="151549"/>
    <lineage>
        <taxon>Eukaryota</taxon>
        <taxon>Metazoa</taxon>
        <taxon>Ecdysozoa</taxon>
        <taxon>Arthropoda</taxon>
        <taxon>Hexapoda</taxon>
        <taxon>Insecta</taxon>
        <taxon>Pterygota</taxon>
        <taxon>Neoptera</taxon>
        <taxon>Endopterygota</taxon>
        <taxon>Lepidoptera</taxon>
        <taxon>Glossata</taxon>
        <taxon>Ditrysia</taxon>
        <taxon>Tineoidea</taxon>
        <taxon>Psychidae</taxon>
        <taxon>Oiketicinae</taxon>
        <taxon>Eumeta</taxon>
    </lineage>
</organism>
<reference evidence="2 3" key="1">
    <citation type="journal article" date="2019" name="Commun. Biol.">
        <title>The bagworm genome reveals a unique fibroin gene that provides high tensile strength.</title>
        <authorList>
            <person name="Kono N."/>
            <person name="Nakamura H."/>
            <person name="Ohtoshi R."/>
            <person name="Tomita M."/>
            <person name="Numata K."/>
            <person name="Arakawa K."/>
        </authorList>
    </citation>
    <scope>NUCLEOTIDE SEQUENCE [LARGE SCALE GENOMIC DNA]</scope>
</reference>
<accession>A0A4C1X8X0</accession>
<dbReference type="AlphaFoldDB" id="A0A4C1X8X0"/>
<protein>
    <submittedName>
        <fullName evidence="2">Uncharacterized protein</fullName>
    </submittedName>
</protein>
<feature type="transmembrane region" description="Helical" evidence="1">
    <location>
        <begin position="51"/>
        <end position="71"/>
    </location>
</feature>
<name>A0A4C1X8X0_EUMVA</name>
<keyword evidence="1" id="KW-0812">Transmembrane</keyword>
<evidence type="ECO:0000313" key="2">
    <source>
        <dbReference type="EMBL" id="GBP60216.1"/>
    </source>
</evidence>
<gene>
    <name evidence="2" type="ORF">EVAR_81363_1</name>
</gene>
<evidence type="ECO:0000313" key="3">
    <source>
        <dbReference type="Proteomes" id="UP000299102"/>
    </source>
</evidence>
<proteinExistence type="predicted"/>
<dbReference type="EMBL" id="BGZK01000781">
    <property type="protein sequence ID" value="GBP60216.1"/>
    <property type="molecule type" value="Genomic_DNA"/>
</dbReference>
<dbReference type="Proteomes" id="UP000299102">
    <property type="component" value="Unassembled WGS sequence"/>
</dbReference>
<comment type="caution">
    <text evidence="2">The sequence shown here is derived from an EMBL/GenBank/DDBJ whole genome shotgun (WGS) entry which is preliminary data.</text>
</comment>
<keyword evidence="1" id="KW-0472">Membrane</keyword>
<keyword evidence="1" id="KW-1133">Transmembrane helix</keyword>
<sequence>MYTYFKLAVIWLKKDKILALLDYLHREEFKPKEPEHMEIIRRSINTARSVMTYYSSMCVGAVSVGILMPLAENFKILPTNVEYPFFSVYESPAYEILYVHHGGRSQGSSPPWVRSVPGYGFLYATHYIHLRGVNPDLHDTLGANAPPYSAVVRWSAEFKRERTSPKTTLARVVQQQ</sequence>